<dbReference type="InterPro" id="IPR034819">
    <property type="entry name" value="CPEB"/>
</dbReference>
<accession>A0A0K0D4W1</accession>
<dbReference type="WBParaSite" id="ACAC_0000510601-mRNA-1">
    <property type="protein sequence ID" value="ACAC_0000510601-mRNA-1"/>
    <property type="gene ID" value="ACAC_0000510601"/>
</dbReference>
<dbReference type="Gene3D" id="4.10.640.40">
    <property type="entry name" value="Cytoplasmic polyadenylation element-binding protein, ZZ domain"/>
    <property type="match status" value="1"/>
</dbReference>
<dbReference type="PANTHER" id="PTHR12566">
    <property type="entry name" value="CYTOPLASMIC POLYADENYLATION ELEMENT BINDING PROTEIN CPEB"/>
    <property type="match status" value="1"/>
</dbReference>
<dbReference type="GO" id="GO:0005737">
    <property type="term" value="C:cytoplasm"/>
    <property type="evidence" value="ECO:0007669"/>
    <property type="project" value="TreeGrafter"/>
</dbReference>
<organism evidence="1 2">
    <name type="scientific">Angiostrongylus cantonensis</name>
    <name type="common">Rat lungworm</name>
    <dbReference type="NCBI Taxonomy" id="6313"/>
    <lineage>
        <taxon>Eukaryota</taxon>
        <taxon>Metazoa</taxon>
        <taxon>Ecdysozoa</taxon>
        <taxon>Nematoda</taxon>
        <taxon>Chromadorea</taxon>
        <taxon>Rhabditida</taxon>
        <taxon>Rhabditina</taxon>
        <taxon>Rhabditomorpha</taxon>
        <taxon>Strongyloidea</taxon>
        <taxon>Metastrongylidae</taxon>
        <taxon>Angiostrongylus</taxon>
    </lineage>
</organism>
<evidence type="ECO:0000313" key="1">
    <source>
        <dbReference type="Proteomes" id="UP000035642"/>
    </source>
</evidence>
<dbReference type="GO" id="GO:2000766">
    <property type="term" value="P:negative regulation of cytoplasmic translation"/>
    <property type="evidence" value="ECO:0007669"/>
    <property type="project" value="TreeGrafter"/>
</dbReference>
<proteinExistence type="predicted"/>
<sequence>KLQIRPWRLEDSDYSVDVNAPINLHLVVFVGGVPLEIRAEDVTVIRLVDLAHIMDRLFGNVAYAGIDTDFKYKYPRGAGRVAFTNYSSYIKAIKEQYVQLSHGDIETTVEIKPYVLDGQLCEKCIDEKNGGKYAPFFCPHLDCLQVCLPLLQNRFKKGLWFLFGLEIFLCHCLIQYQEGGNIQRLLRE</sequence>
<dbReference type="SUPFAM" id="SSF54928">
    <property type="entry name" value="RNA-binding domain, RBD"/>
    <property type="match status" value="1"/>
</dbReference>
<dbReference type="InterPro" id="IPR035979">
    <property type="entry name" value="RBD_domain_sf"/>
</dbReference>
<dbReference type="GO" id="GO:0043005">
    <property type="term" value="C:neuron projection"/>
    <property type="evidence" value="ECO:0007669"/>
    <property type="project" value="TreeGrafter"/>
</dbReference>
<dbReference type="GO" id="GO:0000900">
    <property type="term" value="F:mRNA regulatory element binding translation repressor activity"/>
    <property type="evidence" value="ECO:0007669"/>
    <property type="project" value="TreeGrafter"/>
</dbReference>
<dbReference type="PANTHER" id="PTHR12566:SF12">
    <property type="entry name" value="TRANSLATIONAL REGULATOR ORB2"/>
    <property type="match status" value="1"/>
</dbReference>
<dbReference type="AlphaFoldDB" id="A0A0K0D4W1"/>
<reference evidence="2" key="2">
    <citation type="submission" date="2017-02" db="UniProtKB">
        <authorList>
            <consortium name="WormBaseParasite"/>
        </authorList>
    </citation>
    <scope>IDENTIFICATION</scope>
</reference>
<dbReference type="GO" id="GO:0043022">
    <property type="term" value="F:ribosome binding"/>
    <property type="evidence" value="ECO:0007669"/>
    <property type="project" value="TreeGrafter"/>
</dbReference>
<name>A0A0K0D4W1_ANGCA</name>
<evidence type="ECO:0000313" key="2">
    <source>
        <dbReference type="WBParaSite" id="ACAC_0000510601-mRNA-1"/>
    </source>
</evidence>
<dbReference type="Proteomes" id="UP000035642">
    <property type="component" value="Unassembled WGS sequence"/>
</dbReference>
<keyword evidence="1" id="KW-1185">Reference proteome</keyword>
<reference evidence="1" key="1">
    <citation type="submission" date="2012-09" db="EMBL/GenBank/DDBJ databases">
        <authorList>
            <person name="Martin A.A."/>
        </authorList>
    </citation>
    <scope>NUCLEOTIDE SEQUENCE</scope>
</reference>
<dbReference type="GO" id="GO:0045202">
    <property type="term" value="C:synapse"/>
    <property type="evidence" value="ECO:0007669"/>
    <property type="project" value="TreeGrafter"/>
</dbReference>
<dbReference type="GO" id="GO:0005634">
    <property type="term" value="C:nucleus"/>
    <property type="evidence" value="ECO:0007669"/>
    <property type="project" value="TreeGrafter"/>
</dbReference>
<protein>
    <submittedName>
        <fullName evidence="2">CEBP_ZZ domain-containing protein</fullName>
    </submittedName>
</protein>
<dbReference type="GO" id="GO:0008135">
    <property type="term" value="F:translation factor activity, RNA binding"/>
    <property type="evidence" value="ECO:0007669"/>
    <property type="project" value="TreeGrafter"/>
</dbReference>
<dbReference type="InterPro" id="IPR038446">
    <property type="entry name" value="CEBP_ZZ_sf"/>
</dbReference>
<dbReference type="InterPro" id="IPR012677">
    <property type="entry name" value="Nucleotide-bd_a/b_plait_sf"/>
</dbReference>
<dbReference type="GO" id="GO:0003730">
    <property type="term" value="F:mRNA 3'-UTR binding"/>
    <property type="evidence" value="ECO:0007669"/>
    <property type="project" value="InterPro"/>
</dbReference>
<dbReference type="Gene3D" id="3.30.70.330">
    <property type="match status" value="1"/>
</dbReference>
<dbReference type="STRING" id="6313.A0A0K0D4W1"/>